<evidence type="ECO:0000256" key="1">
    <source>
        <dbReference type="SAM" id="MobiDB-lite"/>
    </source>
</evidence>
<dbReference type="EMBL" id="MT776806">
    <property type="protein sequence ID" value="QNJ59242.1"/>
    <property type="molecule type" value="Genomic_DNA"/>
</dbReference>
<feature type="region of interest" description="Disordered" evidence="1">
    <location>
        <begin position="1"/>
        <end position="21"/>
    </location>
</feature>
<evidence type="ECO:0000313" key="2">
    <source>
        <dbReference type="EMBL" id="QNJ59242.1"/>
    </source>
</evidence>
<dbReference type="Proteomes" id="UP000515854">
    <property type="component" value="Genome"/>
</dbReference>
<proteinExistence type="predicted"/>
<name>A0A7G8LPS0_9CAUD</name>
<accession>A0A7G8LPS0</accession>
<organism evidence="2 3">
    <name type="scientific">Mycobacterium phage MrMiyagi</name>
    <dbReference type="NCBI Taxonomy" id="2762395"/>
    <lineage>
        <taxon>Viruses</taxon>
        <taxon>Duplodnaviria</taxon>
        <taxon>Heunggongvirae</taxon>
        <taxon>Uroviricota</taxon>
        <taxon>Caudoviricetes</taxon>
        <taxon>Fowlmouthvirus</taxon>
        <taxon>Fowlmouthvirus fowlmouth</taxon>
    </lineage>
</organism>
<sequence length="93" mass="10352">MNSELAAVGEAMNPNREGGRDTTLARSLADAYVSAHPEEFADLEAKTLKECVEAVDVFRNTGWDEARARTELWILHKFEFQTIGGEAQAQVRI</sequence>
<evidence type="ECO:0000313" key="3">
    <source>
        <dbReference type="Proteomes" id="UP000515854"/>
    </source>
</evidence>
<protein>
    <submittedName>
        <fullName evidence="2">Uncharacterized protein</fullName>
    </submittedName>
</protein>
<gene>
    <name evidence="2" type="primary">27</name>
    <name evidence="2" type="ORF">SEA_MRMIYAGI_27</name>
</gene>
<reference evidence="2 3" key="1">
    <citation type="submission" date="2020-07" db="EMBL/GenBank/DDBJ databases">
        <authorList>
            <person name="Baliraine F.N."/>
            <person name="Frederick G.D."/>
            <person name="Mills R.B."/>
            <person name="Woodruff J.W."/>
            <person name="Richardson W.J."/>
            <person name="Garlena R.A."/>
            <person name="Russell D.A."/>
            <person name="Pope W.H."/>
            <person name="Jacobs-Sera D."/>
            <person name="Hatfull G.F."/>
        </authorList>
    </citation>
    <scope>NUCLEOTIDE SEQUENCE [LARGE SCALE GENOMIC DNA]</scope>
</reference>